<name>A0A1B8HEM0_9GAMM</name>
<keyword evidence="1 5" id="KW-0732">Signal</keyword>
<keyword evidence="3" id="KW-0564">Palmitate</keyword>
<organism evidence="7 8">
    <name type="scientific">Morganella psychrotolerans</name>
    <dbReference type="NCBI Taxonomy" id="368603"/>
    <lineage>
        <taxon>Bacteria</taxon>
        <taxon>Pseudomonadati</taxon>
        <taxon>Pseudomonadota</taxon>
        <taxon>Gammaproteobacteria</taxon>
        <taxon>Enterobacterales</taxon>
        <taxon>Morganellaceae</taxon>
        <taxon>Morganella</taxon>
    </lineage>
</organism>
<dbReference type="OrthoDB" id="26727at2"/>
<dbReference type="Pfam" id="PF09864">
    <property type="entry name" value="MliC"/>
    <property type="match status" value="1"/>
</dbReference>
<evidence type="ECO:0000256" key="1">
    <source>
        <dbReference type="ARBA" id="ARBA00022729"/>
    </source>
</evidence>
<feature type="chain" id="PRO_5008609575" description="C-type lysozyme inhibitor domain-containing protein" evidence="5">
    <location>
        <begin position="24"/>
        <end position="112"/>
    </location>
</feature>
<dbReference type="AlphaFoldDB" id="A0A1B8HEM0"/>
<keyword evidence="2" id="KW-0472">Membrane</keyword>
<dbReference type="RefSeq" id="WP_067402258.1">
    <property type="nucleotide sequence ID" value="NZ_LZEY01000023.1"/>
</dbReference>
<proteinExistence type="predicted"/>
<protein>
    <recommendedName>
        <fullName evidence="6">C-type lysozyme inhibitor domain-containing protein</fullName>
    </recommendedName>
</protein>
<comment type="caution">
    <text evidence="7">The sequence shown here is derived from an EMBL/GenBank/DDBJ whole genome shotgun (WGS) entry which is preliminary data.</text>
</comment>
<evidence type="ECO:0000259" key="6">
    <source>
        <dbReference type="Pfam" id="PF09864"/>
    </source>
</evidence>
<evidence type="ECO:0000256" key="2">
    <source>
        <dbReference type="ARBA" id="ARBA00023136"/>
    </source>
</evidence>
<keyword evidence="8" id="KW-1185">Reference proteome</keyword>
<keyword evidence="4" id="KW-0449">Lipoprotein</keyword>
<reference evidence="8" key="1">
    <citation type="submission" date="2016-06" db="EMBL/GenBank/DDBJ databases">
        <authorList>
            <person name="Butler K."/>
        </authorList>
    </citation>
    <scope>NUCLEOTIDE SEQUENCE [LARGE SCALE GENOMIC DNA]</scope>
    <source>
        <strain evidence="8">GCSL-Mp20</strain>
    </source>
</reference>
<feature type="domain" description="C-type lysozyme inhibitor" evidence="6">
    <location>
        <begin position="29"/>
        <end position="81"/>
    </location>
</feature>
<sequence length="112" mass="12146">MRKILSVSAVALVSALLASPAFAAKTETYNCEGQKIKVSFPDEKTAVMLYSDELIVLKEAVAASGARYVGENFQIWSKGKNEFNLATISEDDAVNGRVAEDKGRTCKLIKSK</sequence>
<dbReference type="SUPFAM" id="SSF141488">
    <property type="entry name" value="YdhA-like"/>
    <property type="match status" value="1"/>
</dbReference>
<accession>A0A1B8HEM0</accession>
<evidence type="ECO:0000256" key="5">
    <source>
        <dbReference type="SAM" id="SignalP"/>
    </source>
</evidence>
<dbReference type="InterPro" id="IPR036328">
    <property type="entry name" value="MliC_sf"/>
</dbReference>
<feature type="signal peptide" evidence="5">
    <location>
        <begin position="1"/>
        <end position="23"/>
    </location>
</feature>
<dbReference type="Gene3D" id="2.40.128.200">
    <property type="match status" value="1"/>
</dbReference>
<evidence type="ECO:0000256" key="4">
    <source>
        <dbReference type="ARBA" id="ARBA00023288"/>
    </source>
</evidence>
<evidence type="ECO:0000313" key="7">
    <source>
        <dbReference type="EMBL" id="OBU07517.1"/>
    </source>
</evidence>
<evidence type="ECO:0000313" key="8">
    <source>
        <dbReference type="Proteomes" id="UP000092377"/>
    </source>
</evidence>
<gene>
    <name evidence="7" type="ORF">AYY18_04595</name>
</gene>
<evidence type="ECO:0000256" key="3">
    <source>
        <dbReference type="ARBA" id="ARBA00023139"/>
    </source>
</evidence>
<dbReference type="EMBL" id="LZEY01000023">
    <property type="protein sequence ID" value="OBU07517.1"/>
    <property type="molecule type" value="Genomic_DNA"/>
</dbReference>
<dbReference type="Proteomes" id="UP000092377">
    <property type="component" value="Unassembled WGS sequence"/>
</dbReference>
<dbReference type="InterPro" id="IPR018660">
    <property type="entry name" value="MliC"/>
</dbReference>